<keyword evidence="2" id="KW-0540">Nuclease</keyword>
<accession>A0A540R7V5</accession>
<dbReference type="EMBL" id="VHIR01000006">
    <property type="protein sequence ID" value="TQE43798.1"/>
    <property type="molecule type" value="Genomic_DNA"/>
</dbReference>
<dbReference type="AlphaFoldDB" id="A0A540R7V5"/>
<keyword evidence="3" id="KW-1185">Reference proteome</keyword>
<feature type="domain" description="GmrSD restriction endonucleases C-terminal" evidence="1">
    <location>
        <begin position="81"/>
        <end position="149"/>
    </location>
</feature>
<comment type="caution">
    <text evidence="2">The sequence shown here is derived from an EMBL/GenBank/DDBJ whole genome shotgun (WGS) entry which is preliminary data.</text>
</comment>
<dbReference type="InterPro" id="IPR011089">
    <property type="entry name" value="GmrSD_C"/>
</dbReference>
<organism evidence="2 3">
    <name type="scientific">Corynebacterium phoceense</name>
    <dbReference type="NCBI Taxonomy" id="1686286"/>
    <lineage>
        <taxon>Bacteria</taxon>
        <taxon>Bacillati</taxon>
        <taxon>Actinomycetota</taxon>
        <taxon>Actinomycetes</taxon>
        <taxon>Mycobacteriales</taxon>
        <taxon>Corynebacteriaceae</taxon>
        <taxon>Corynebacterium</taxon>
    </lineage>
</organism>
<evidence type="ECO:0000313" key="3">
    <source>
        <dbReference type="Proteomes" id="UP000318080"/>
    </source>
</evidence>
<dbReference type="Pfam" id="PF07510">
    <property type="entry name" value="GmrSD_C"/>
    <property type="match status" value="1"/>
</dbReference>
<name>A0A540R7V5_9CORY</name>
<keyword evidence="2" id="KW-0378">Hydrolase</keyword>
<keyword evidence="2" id="KW-0255">Endonuclease</keyword>
<dbReference type="STRING" id="1686286.GCA_900092335_01460"/>
<reference evidence="2 3" key="1">
    <citation type="submission" date="2019-06" db="EMBL/GenBank/DDBJ databases">
        <title>Draft genome of C. phoceense Strain 272.</title>
        <authorList>
            <person name="Pacheco L.G.C."/>
            <person name="Barberis C.M."/>
            <person name="Almuzara M.N."/>
            <person name="Traglia G.M."/>
            <person name="Santos C.S."/>
            <person name="Rocha D.J.P.G."/>
            <person name="Aguiar E.R.G.R."/>
            <person name="Vay C.A."/>
        </authorList>
    </citation>
    <scope>NUCLEOTIDE SEQUENCE [LARGE SCALE GENOMIC DNA]</scope>
    <source>
        <strain evidence="2 3">272</strain>
    </source>
</reference>
<dbReference type="Proteomes" id="UP000318080">
    <property type="component" value="Unassembled WGS sequence"/>
</dbReference>
<dbReference type="GO" id="GO:0004519">
    <property type="term" value="F:endonuclease activity"/>
    <property type="evidence" value="ECO:0007669"/>
    <property type="project" value="UniProtKB-KW"/>
</dbReference>
<gene>
    <name evidence="2" type="ORF">EJK80_05700</name>
</gene>
<sequence>MFPPGPTDATLPEPRTLLTAVPVAPGERHRVVGYEREAFGDGWGRARVTGLEHCTSREAALAVQSRPRATSCEPAAVIEDLYADTRVFSTERLEADHVFPLAAAWDMGAWAWDDARRAEFANDPLNLVITTRAANQDKSDQLPSRWMPPARTRHCWYAQRLAAVAYAYSLPLPAADHRAVRRACRL</sequence>
<proteinExistence type="predicted"/>
<protein>
    <submittedName>
        <fullName evidence="2">HNH endonuclease</fullName>
    </submittedName>
</protein>
<evidence type="ECO:0000313" key="2">
    <source>
        <dbReference type="EMBL" id="TQE43798.1"/>
    </source>
</evidence>
<evidence type="ECO:0000259" key="1">
    <source>
        <dbReference type="Pfam" id="PF07510"/>
    </source>
</evidence>